<evidence type="ECO:0000256" key="1">
    <source>
        <dbReference type="SAM" id="MobiDB-lite"/>
    </source>
</evidence>
<accession>A0AAW0M6X5</accession>
<organism evidence="3">
    <name type="scientific">Quercus suber</name>
    <name type="common">Cork oak</name>
    <dbReference type="NCBI Taxonomy" id="58331"/>
    <lineage>
        <taxon>Eukaryota</taxon>
        <taxon>Viridiplantae</taxon>
        <taxon>Streptophyta</taxon>
        <taxon>Embryophyta</taxon>
        <taxon>Tracheophyta</taxon>
        <taxon>Spermatophyta</taxon>
        <taxon>Magnoliopsida</taxon>
        <taxon>eudicotyledons</taxon>
        <taxon>Gunneridae</taxon>
        <taxon>Pentapetalae</taxon>
        <taxon>rosids</taxon>
        <taxon>fabids</taxon>
        <taxon>Fagales</taxon>
        <taxon>Fagaceae</taxon>
        <taxon>Quercus</taxon>
    </lineage>
</organism>
<feature type="compositionally biased region" description="Basic residues" evidence="1">
    <location>
        <begin position="10"/>
        <end position="22"/>
    </location>
</feature>
<evidence type="ECO:0000259" key="2">
    <source>
        <dbReference type="Pfam" id="PF05678"/>
    </source>
</evidence>
<dbReference type="EMBL" id="PKMF04000015">
    <property type="protein sequence ID" value="KAK7859058.1"/>
    <property type="molecule type" value="Genomic_DNA"/>
</dbReference>
<reference evidence="3" key="2">
    <citation type="journal article" date="2018" name="Sci. Data">
        <title>The draft genome sequence of cork oak.</title>
        <authorList>
            <person name="Ramos A.M."/>
            <person name="Usie A."/>
            <person name="Barbosa P."/>
            <person name="Barros P.M."/>
            <person name="Capote T."/>
            <person name="Chaves I."/>
            <person name="Simoes F."/>
            <person name="Abreu I."/>
            <person name="Carrasquinho I."/>
            <person name="Faro C."/>
            <person name="Guimaraes J.B."/>
            <person name="Mendonca D."/>
            <person name="Nobrega F."/>
            <person name="Rodrigues L."/>
            <person name="Saibo N.J.M."/>
            <person name="Varela M.C."/>
            <person name="Egas C."/>
            <person name="Matos J."/>
            <person name="Miguel C.M."/>
            <person name="Oliveira M.M."/>
            <person name="Ricardo C.P."/>
            <person name="Goncalves S."/>
        </authorList>
    </citation>
    <scope>NUCLEOTIDE SEQUENCE [LARGE SCALE GENOMIC DNA]</scope>
    <source>
        <strain evidence="3">HL8</strain>
    </source>
</reference>
<dbReference type="AlphaFoldDB" id="A0AAW0M6X5"/>
<name>A0AAW0M6X5_QUESU</name>
<proteinExistence type="predicted"/>
<protein>
    <submittedName>
        <fullName evidence="3">Sigma factor binding protein 1</fullName>
    </submittedName>
</protein>
<feature type="region of interest" description="Disordered" evidence="1">
    <location>
        <begin position="1"/>
        <end position="29"/>
    </location>
</feature>
<reference evidence="3" key="3">
    <citation type="submission" date="2023-07" db="EMBL/GenBank/DDBJ databases">
        <title>An improved reference 1 genome and first organelle genomes of Quercus suber.</title>
        <authorList>
            <consortium name="Genosuber Consortium"/>
            <person name="Usie A."/>
            <person name="Serra O."/>
            <person name="Barros P."/>
        </authorList>
    </citation>
    <scope>NUCLEOTIDE SEQUENCE</scope>
    <source>
        <strain evidence="3">HL8</strain>
        <tissue evidence="3">Leaves</tissue>
    </source>
</reference>
<dbReference type="InterPro" id="IPR008889">
    <property type="entry name" value="VQ"/>
</dbReference>
<sequence>MENNLLTSVHQRKPTKKAKQPKKNNNNNPIKVVYISNPMKVKTSASQFRALVQELTGQDSELPDPTNILRPFRLYPINFILLLGPGGSRGLELSYPYGTAIDIFDIITCVGVEFDKQEKDVEKSARGNMGPSLFTLVRSSTHHGVMGAVFVAGKT</sequence>
<reference evidence="3" key="1">
    <citation type="submission" date="2017-12" db="EMBL/GenBank/DDBJ databases">
        <authorList>
            <person name="Barbosa P."/>
            <person name="Usie A."/>
            <person name="Ramos A.M."/>
        </authorList>
    </citation>
    <scope>NUCLEOTIDE SEQUENCE</scope>
    <source>
        <strain evidence="3">HL8</strain>
        <tissue evidence="3">Leaves</tissue>
    </source>
</reference>
<dbReference type="PANTHER" id="PTHR33624:SF2">
    <property type="entry name" value="SIGMA FACTOR BINDING PROTEIN 1, CHLOROPLASTIC"/>
    <property type="match status" value="1"/>
</dbReference>
<evidence type="ECO:0000313" key="3">
    <source>
        <dbReference type="EMBL" id="KAK7859058.1"/>
    </source>
</evidence>
<comment type="caution">
    <text evidence="3">The sequence shown here is derived from an EMBL/GenBank/DDBJ whole genome shotgun (WGS) entry which is preliminary data.</text>
</comment>
<dbReference type="Pfam" id="PF05678">
    <property type="entry name" value="VQ"/>
    <property type="match status" value="1"/>
</dbReference>
<dbReference type="InterPro" id="IPR039335">
    <property type="entry name" value="SIB1/2"/>
</dbReference>
<dbReference type="PANTHER" id="PTHR33624">
    <property type="entry name" value="SIGMA FACTOR BINDING PROTEIN 1, CHLOROPLASTIC"/>
    <property type="match status" value="1"/>
</dbReference>
<gene>
    <name evidence="3" type="primary">SIB1_1</name>
    <name evidence="3" type="ORF">CFP56_008621</name>
</gene>
<feature type="domain" description="VQ" evidence="2">
    <location>
        <begin position="35"/>
        <end position="60"/>
    </location>
</feature>